<proteinExistence type="predicted"/>
<dbReference type="EMBL" id="HG934468">
    <property type="protein sequence ID" value="CDN30479.1"/>
    <property type="molecule type" value="Genomic_DNA"/>
</dbReference>
<dbReference type="Pfam" id="PF13605">
    <property type="entry name" value="DUF4141"/>
    <property type="match status" value="1"/>
</dbReference>
<dbReference type="STRING" id="1433126.BN938_0374"/>
<evidence type="ECO:0000313" key="4">
    <source>
        <dbReference type="Proteomes" id="UP000027616"/>
    </source>
</evidence>
<feature type="signal peptide" evidence="1">
    <location>
        <begin position="1"/>
        <end position="15"/>
    </location>
</feature>
<dbReference type="InterPro" id="IPR025415">
    <property type="entry name" value="DUF4141"/>
</dbReference>
<keyword evidence="4" id="KW-1185">Reference proteome</keyword>
<organism evidence="3 4">
    <name type="scientific">Mucinivorans hirudinis</name>
    <dbReference type="NCBI Taxonomy" id="1433126"/>
    <lineage>
        <taxon>Bacteria</taxon>
        <taxon>Pseudomonadati</taxon>
        <taxon>Bacteroidota</taxon>
        <taxon>Bacteroidia</taxon>
        <taxon>Bacteroidales</taxon>
        <taxon>Rikenellaceae</taxon>
        <taxon>Mucinivorans</taxon>
    </lineage>
</organism>
<protein>
    <submittedName>
        <fullName evidence="3">Conjugative transposon protein TraI</fullName>
    </submittedName>
</protein>
<dbReference type="eggNOG" id="COG5314">
    <property type="taxonomic scope" value="Bacteria"/>
</dbReference>
<dbReference type="PATRIC" id="fig|1433126.3.peg.371"/>
<evidence type="ECO:0000313" key="2">
    <source>
        <dbReference type="EMBL" id="CDN30479.1"/>
    </source>
</evidence>
<gene>
    <name evidence="2" type="ORF">BN938_0374</name>
    <name evidence="3" type="ORF">BN938_0557</name>
</gene>
<reference evidence="3" key="1">
    <citation type="submission" date="2014-01" db="EMBL/GenBank/DDBJ databases">
        <authorList>
            <person name="Nelson M."/>
        </authorList>
    </citation>
    <scope>NUCLEOTIDE SEQUENCE</scope>
</reference>
<feature type="chain" id="PRO_5011839987" evidence="1">
    <location>
        <begin position="16"/>
        <end position="64"/>
    </location>
</feature>
<evidence type="ECO:0000256" key="1">
    <source>
        <dbReference type="SAM" id="SignalP"/>
    </source>
</evidence>
<dbReference type="AlphaFoldDB" id="A0A060R6N2"/>
<name>A0A060R6N2_9BACT</name>
<dbReference type="KEGG" id="rbc:BN938_0557"/>
<reference evidence="3 4" key="2">
    <citation type="journal article" date="2015" name="Genome Announc.">
        <title>Complete Genome Sequence of the Novel Leech Symbiont Mucinivorans hirudinis M3T.</title>
        <authorList>
            <person name="Nelson M.C."/>
            <person name="Bomar L."/>
            <person name="Graf J."/>
        </authorList>
    </citation>
    <scope>NUCLEOTIDE SEQUENCE [LARGE SCALE GENOMIC DNA]</scope>
    <source>
        <strain evidence="4">M3</strain>
    </source>
</reference>
<keyword evidence="1" id="KW-0732">Signal</keyword>
<dbReference type="KEGG" id="rbc:BN938_0374"/>
<dbReference type="EMBL" id="HG934468">
    <property type="protein sequence ID" value="CDN30662.1"/>
    <property type="molecule type" value="Genomic_DNA"/>
</dbReference>
<accession>A0A060R6N2</accession>
<dbReference type="HOGENOM" id="CLU_203020_0_0_10"/>
<evidence type="ECO:0000313" key="3">
    <source>
        <dbReference type="EMBL" id="CDN30662.1"/>
    </source>
</evidence>
<sequence>MLFAVCLFFVGKANAQWAVFDPANLAQGIVNTTKQIVQTSSTASNMINNFKETVKIYEQGVRHV</sequence>
<dbReference type="Proteomes" id="UP000027616">
    <property type="component" value="Chromosome I"/>
</dbReference>